<feature type="chain" id="PRO_5001717839" description="SnoaL-like domain-containing protein" evidence="1">
    <location>
        <begin position="20"/>
        <end position="169"/>
    </location>
</feature>
<reference evidence="3" key="1">
    <citation type="journal article" date="2013" name="Lancet">
        <title>First case of E anophelis outbreak in an intensive-care unit.</title>
        <authorList>
            <person name="Teo J."/>
            <person name="Tan S.Y."/>
            <person name="Tay M."/>
            <person name="Ding Y."/>
            <person name="Kjelleberg S."/>
            <person name="Givskov M."/>
            <person name="Lin R.T."/>
            <person name="Yang L."/>
        </authorList>
    </citation>
    <scope>NUCLEOTIDE SEQUENCE [LARGE SCALE GENOMIC DNA]</scope>
    <source>
        <strain evidence="3">NUHP1</strain>
    </source>
</reference>
<dbReference type="HOGENOM" id="CLU_119548_1_0_10"/>
<dbReference type="Proteomes" id="UP000028933">
    <property type="component" value="Chromosome"/>
</dbReference>
<dbReference type="RefSeq" id="WP_009086074.1">
    <property type="nucleotide sequence ID" value="NZ_CP007547.1"/>
</dbReference>
<dbReference type="Pfam" id="PF13474">
    <property type="entry name" value="SnoaL_3"/>
    <property type="match status" value="1"/>
</dbReference>
<evidence type="ECO:0000313" key="4">
    <source>
        <dbReference type="Proteomes" id="UP000028933"/>
    </source>
</evidence>
<evidence type="ECO:0000259" key="2">
    <source>
        <dbReference type="Pfam" id="PF13474"/>
    </source>
</evidence>
<proteinExistence type="predicted"/>
<feature type="signal peptide" evidence="1">
    <location>
        <begin position="1"/>
        <end position="19"/>
    </location>
</feature>
<dbReference type="Gene3D" id="3.10.450.50">
    <property type="match status" value="1"/>
</dbReference>
<evidence type="ECO:0000313" key="3">
    <source>
        <dbReference type="EMBL" id="AIL46305.1"/>
    </source>
</evidence>
<sequence>MKKLAFLLAFMLCFSIAKAQKAEQQIDKLMTSWHQAAAKADFNGYFGLLHDKSIYMGTDATERWTKSEFINFAKPYFDRGRAWDFTAVDRHISFSKDGNTAWVDEILDTKNMSLCRGSGVLIKDNGKWQIVQYVLSMTVPNDLANDVTKQKTPDEVKVLKDFQNKKPLK</sequence>
<accession>A0A077ELG7</accession>
<dbReference type="STRING" id="1338011.BD94_2530"/>
<organism evidence="3 4">
    <name type="scientific">Elizabethkingia anophelis NUHP1</name>
    <dbReference type="NCBI Taxonomy" id="1338011"/>
    <lineage>
        <taxon>Bacteria</taxon>
        <taxon>Pseudomonadati</taxon>
        <taxon>Bacteroidota</taxon>
        <taxon>Flavobacteriia</taxon>
        <taxon>Flavobacteriales</taxon>
        <taxon>Weeksellaceae</taxon>
        <taxon>Elizabethkingia</taxon>
    </lineage>
</organism>
<dbReference type="SUPFAM" id="SSF54427">
    <property type="entry name" value="NTF2-like"/>
    <property type="match status" value="1"/>
</dbReference>
<dbReference type="AlphaFoldDB" id="A0A077ELG7"/>
<protein>
    <recommendedName>
        <fullName evidence="2">SnoaL-like domain-containing protein</fullName>
    </recommendedName>
</protein>
<feature type="domain" description="SnoaL-like" evidence="2">
    <location>
        <begin position="26"/>
        <end position="140"/>
    </location>
</feature>
<dbReference type="InterPro" id="IPR032710">
    <property type="entry name" value="NTF2-like_dom_sf"/>
</dbReference>
<name>A0A077ELG7_9FLAO</name>
<dbReference type="KEGG" id="eao:BD94_2530"/>
<gene>
    <name evidence="3" type="ORF">BD94_2530</name>
</gene>
<dbReference type="eggNOG" id="COG4319">
    <property type="taxonomic scope" value="Bacteria"/>
</dbReference>
<dbReference type="GeneID" id="56683602"/>
<keyword evidence="1" id="KW-0732">Signal</keyword>
<evidence type="ECO:0000256" key="1">
    <source>
        <dbReference type="SAM" id="SignalP"/>
    </source>
</evidence>
<dbReference type="EMBL" id="CP007547">
    <property type="protein sequence ID" value="AIL46305.1"/>
    <property type="molecule type" value="Genomic_DNA"/>
</dbReference>
<reference evidence="3" key="2">
    <citation type="journal article" date="2015" name="Genome Biol. Evol.">
        <title>Complete Genome Sequence and Transcriptomic Analysis of the Novel Pathogen Elizabethkingia anophelis in Response to Oxidative Stress.</title>
        <authorList>
            <person name="Li Y."/>
            <person name="Liu Y."/>
            <person name="Chew S.C."/>
            <person name="Tay M."/>
            <person name="Salido M.M."/>
            <person name="Teo J."/>
            <person name="Lauro F.M."/>
            <person name="Givskov M."/>
            <person name="Yang L."/>
        </authorList>
    </citation>
    <scope>NUCLEOTIDE SEQUENCE</scope>
    <source>
        <strain evidence="3">NUHP1</strain>
    </source>
</reference>
<dbReference type="InterPro" id="IPR037401">
    <property type="entry name" value="SnoaL-like"/>
</dbReference>